<dbReference type="Pfam" id="PF00079">
    <property type="entry name" value="Serpin"/>
    <property type="match status" value="1"/>
</dbReference>
<dbReference type="eggNOG" id="KOG2392">
    <property type="taxonomic scope" value="Eukaryota"/>
</dbReference>
<dbReference type="PANTHER" id="PTHR11461">
    <property type="entry name" value="SERINE PROTEASE INHIBITOR, SERPIN"/>
    <property type="match status" value="1"/>
</dbReference>
<evidence type="ECO:0000313" key="4">
    <source>
        <dbReference type="Proteomes" id="UP000008311"/>
    </source>
</evidence>
<dbReference type="STRING" id="3988.B9RU71"/>
<gene>
    <name evidence="3" type="ORF">RCOM_1633630</name>
</gene>
<comment type="similarity">
    <text evidence="1">Belongs to the serpin family.</text>
</comment>
<dbReference type="InterPro" id="IPR023796">
    <property type="entry name" value="Serpin_dom"/>
</dbReference>
<evidence type="ECO:0000259" key="2">
    <source>
        <dbReference type="Pfam" id="PF00079"/>
    </source>
</evidence>
<sequence>MWIPKLKFSYDFEASNVMKDLGLNLPFKTTGEFTETVDCLGSRQVYVSNMIQKSSIEVNEKGTEAAACTIAGASYAPP</sequence>
<dbReference type="EMBL" id="EQ973816">
    <property type="protein sequence ID" value="EEF45083.1"/>
    <property type="molecule type" value="Genomic_DNA"/>
</dbReference>
<keyword evidence="4" id="KW-1185">Reference proteome</keyword>
<dbReference type="GO" id="GO:0005615">
    <property type="term" value="C:extracellular space"/>
    <property type="evidence" value="ECO:0007669"/>
    <property type="project" value="InterPro"/>
</dbReference>
<dbReference type="Proteomes" id="UP000008311">
    <property type="component" value="Unassembled WGS sequence"/>
</dbReference>
<feature type="domain" description="Serpin" evidence="2">
    <location>
        <begin position="2"/>
        <end position="69"/>
    </location>
</feature>
<dbReference type="InterPro" id="IPR036186">
    <property type="entry name" value="Serpin_sf"/>
</dbReference>
<dbReference type="InterPro" id="IPR042178">
    <property type="entry name" value="Serpin_sf_1"/>
</dbReference>
<reference evidence="4" key="1">
    <citation type="journal article" date="2010" name="Nat. Biotechnol.">
        <title>Draft genome sequence of the oilseed species Ricinus communis.</title>
        <authorList>
            <person name="Chan A.P."/>
            <person name="Crabtree J."/>
            <person name="Zhao Q."/>
            <person name="Lorenzi H."/>
            <person name="Orvis J."/>
            <person name="Puiu D."/>
            <person name="Melake-Berhan A."/>
            <person name="Jones K.M."/>
            <person name="Redman J."/>
            <person name="Chen G."/>
            <person name="Cahoon E.B."/>
            <person name="Gedil M."/>
            <person name="Stanke M."/>
            <person name="Haas B.J."/>
            <person name="Wortman J.R."/>
            <person name="Fraser-Liggett C.M."/>
            <person name="Ravel J."/>
            <person name="Rabinowicz P.D."/>
        </authorList>
    </citation>
    <scope>NUCLEOTIDE SEQUENCE [LARGE SCALE GENOMIC DNA]</scope>
    <source>
        <strain evidence="4">cv. Hale</strain>
    </source>
</reference>
<name>B9RU71_RICCO</name>
<evidence type="ECO:0000313" key="3">
    <source>
        <dbReference type="EMBL" id="EEF45083.1"/>
    </source>
</evidence>
<dbReference type="InParanoid" id="B9RU71"/>
<organism evidence="3 4">
    <name type="scientific">Ricinus communis</name>
    <name type="common">Castor bean</name>
    <dbReference type="NCBI Taxonomy" id="3988"/>
    <lineage>
        <taxon>Eukaryota</taxon>
        <taxon>Viridiplantae</taxon>
        <taxon>Streptophyta</taxon>
        <taxon>Embryophyta</taxon>
        <taxon>Tracheophyta</taxon>
        <taxon>Spermatophyta</taxon>
        <taxon>Magnoliopsida</taxon>
        <taxon>eudicotyledons</taxon>
        <taxon>Gunneridae</taxon>
        <taxon>Pentapetalae</taxon>
        <taxon>rosids</taxon>
        <taxon>fabids</taxon>
        <taxon>Malpighiales</taxon>
        <taxon>Euphorbiaceae</taxon>
        <taxon>Acalyphoideae</taxon>
        <taxon>Acalypheae</taxon>
        <taxon>Ricinus</taxon>
    </lineage>
</organism>
<dbReference type="PANTHER" id="PTHR11461:SF340">
    <property type="entry name" value="SERPIN DOMAIN-CONTAINING PROTEIN"/>
    <property type="match status" value="1"/>
</dbReference>
<proteinExistence type="inferred from homology"/>
<dbReference type="GO" id="GO:0004867">
    <property type="term" value="F:serine-type endopeptidase inhibitor activity"/>
    <property type="evidence" value="ECO:0007669"/>
    <property type="project" value="InterPro"/>
</dbReference>
<dbReference type="Gene3D" id="3.30.497.10">
    <property type="entry name" value="Antithrombin, subunit I, domain 2"/>
    <property type="match status" value="1"/>
</dbReference>
<protein>
    <recommendedName>
        <fullName evidence="2">Serpin domain-containing protein</fullName>
    </recommendedName>
</protein>
<evidence type="ECO:0000256" key="1">
    <source>
        <dbReference type="ARBA" id="ARBA00009500"/>
    </source>
</evidence>
<dbReference type="AlphaFoldDB" id="B9RU71"/>
<dbReference type="InterPro" id="IPR000215">
    <property type="entry name" value="Serpin_fam"/>
</dbReference>
<dbReference type="SUPFAM" id="SSF56574">
    <property type="entry name" value="Serpins"/>
    <property type="match status" value="1"/>
</dbReference>
<accession>B9RU71</accession>